<reference evidence="1" key="1">
    <citation type="journal article" date="2015" name="Nature">
        <title>Complex archaea that bridge the gap between prokaryotes and eukaryotes.</title>
        <authorList>
            <person name="Spang A."/>
            <person name="Saw J.H."/>
            <person name="Jorgensen S.L."/>
            <person name="Zaremba-Niedzwiedzka K."/>
            <person name="Martijn J."/>
            <person name="Lind A.E."/>
            <person name="van Eijk R."/>
            <person name="Schleper C."/>
            <person name="Guy L."/>
            <person name="Ettema T.J."/>
        </authorList>
    </citation>
    <scope>NUCLEOTIDE SEQUENCE</scope>
</reference>
<name>A0A0F9GR26_9ZZZZ</name>
<proteinExistence type="predicted"/>
<dbReference type="AlphaFoldDB" id="A0A0F9GR26"/>
<organism evidence="1">
    <name type="scientific">marine sediment metagenome</name>
    <dbReference type="NCBI Taxonomy" id="412755"/>
    <lineage>
        <taxon>unclassified sequences</taxon>
        <taxon>metagenomes</taxon>
        <taxon>ecological metagenomes</taxon>
    </lineage>
</organism>
<dbReference type="EMBL" id="LAZR01017239">
    <property type="protein sequence ID" value="KKM01254.1"/>
    <property type="molecule type" value="Genomic_DNA"/>
</dbReference>
<gene>
    <name evidence="1" type="ORF">LCGC14_1796210</name>
</gene>
<sequence>MTGIPVAPKSLESALSYVAAGGQLAIATAYRVTIIEQKHIDRWAKYGKPLLREEGDGYRMQTGNSSIYLFPGQLAMIK</sequence>
<protein>
    <submittedName>
        <fullName evidence="1">Uncharacterized protein</fullName>
    </submittedName>
</protein>
<comment type="caution">
    <text evidence="1">The sequence shown here is derived from an EMBL/GenBank/DDBJ whole genome shotgun (WGS) entry which is preliminary data.</text>
</comment>
<evidence type="ECO:0000313" key="1">
    <source>
        <dbReference type="EMBL" id="KKM01254.1"/>
    </source>
</evidence>
<accession>A0A0F9GR26</accession>